<dbReference type="InterPro" id="IPR021739">
    <property type="entry name" value="SaV-like"/>
</dbReference>
<dbReference type="KEGG" id="vg:60322372"/>
<evidence type="ECO:0000313" key="2">
    <source>
        <dbReference type="EMBL" id="AXQ53068.1"/>
    </source>
</evidence>
<dbReference type="EMBL" id="MH697592">
    <property type="protein sequence ID" value="AXQ53068.1"/>
    <property type="molecule type" value="Genomic_DNA"/>
</dbReference>
<protein>
    <recommendedName>
        <fullName evidence="4">DUF3310 domain-containing protein</fullName>
    </recommendedName>
</protein>
<feature type="region of interest" description="Disordered" evidence="1">
    <location>
        <begin position="1"/>
        <end position="20"/>
    </location>
</feature>
<reference evidence="2 3" key="1">
    <citation type="submission" date="2018-07" db="EMBL/GenBank/DDBJ databases">
        <authorList>
            <person name="Michaels M.J."/>
            <person name="Wallen J.R."/>
            <person name="Eckardt M.A."/>
            <person name="Gainey M.D."/>
            <person name="Garlena R.A."/>
            <person name="Russell D.A."/>
            <person name="Pope W.H."/>
            <person name="Jacobs-Sera D."/>
            <person name="Hatfull G.F."/>
        </authorList>
    </citation>
    <scope>NUCLEOTIDE SEQUENCE [LARGE SCALE GENOMIC DNA]</scope>
</reference>
<dbReference type="RefSeq" id="YP_009950946.1">
    <property type="nucleotide sequence ID" value="NC_051596.1"/>
</dbReference>
<dbReference type="Pfam" id="PF11753">
    <property type="entry name" value="DUF3310"/>
    <property type="match status" value="1"/>
</dbReference>
<evidence type="ECO:0008006" key="4">
    <source>
        <dbReference type="Google" id="ProtNLM"/>
    </source>
</evidence>
<sequence>MSPDNRRRIINQQRTEPMPTTTGLPLCQACNFNYATSFGPDDSMMCPECRTADDETPATEAGDPAAWVVSSDGEVTAPPAFILPTALLTLDTLLTYLGIGGPAVPFRSDVVDVELPGMWECADFIDTSEDPQPVDKPTADAVNHPSHYTSHPSGVECITITEHMGFNLGNALKYIWRCDLKNDAIEDLRKARFYIDREIAKRERQLAE</sequence>
<keyword evidence="3" id="KW-1185">Reference proteome</keyword>
<gene>
    <name evidence="2" type="primary">48</name>
    <name evidence="2" type="ORF">SEA_RANDO14_48</name>
</gene>
<organism evidence="2 3">
    <name type="scientific">Mycobacterium phage Rando14</name>
    <dbReference type="NCBI Taxonomy" id="2301556"/>
    <lineage>
        <taxon>Viruses</taxon>
        <taxon>Duplodnaviria</taxon>
        <taxon>Heunggongvirae</taxon>
        <taxon>Uroviricota</taxon>
        <taxon>Caudoviricetes</taxon>
        <taxon>Weiservirinae</taxon>
        <taxon>Kratiovirus</taxon>
        <taxon>Kratiovirus rando14</taxon>
    </lineage>
</organism>
<name>A0A385D3X2_9CAUD</name>
<evidence type="ECO:0000256" key="1">
    <source>
        <dbReference type="SAM" id="MobiDB-lite"/>
    </source>
</evidence>
<feature type="compositionally biased region" description="Polar residues" evidence="1">
    <location>
        <begin position="10"/>
        <end position="20"/>
    </location>
</feature>
<evidence type="ECO:0000313" key="3">
    <source>
        <dbReference type="Proteomes" id="UP000263691"/>
    </source>
</evidence>
<dbReference type="Proteomes" id="UP000263691">
    <property type="component" value="Genome"/>
</dbReference>
<dbReference type="GeneID" id="60322372"/>
<proteinExistence type="predicted"/>
<accession>A0A385D3X2</accession>